<feature type="transmembrane region" description="Helical" evidence="1">
    <location>
        <begin position="70"/>
        <end position="89"/>
    </location>
</feature>
<keyword evidence="1" id="KW-0472">Membrane</keyword>
<evidence type="ECO:0000256" key="1">
    <source>
        <dbReference type="SAM" id="Phobius"/>
    </source>
</evidence>
<feature type="transmembrane region" description="Helical" evidence="1">
    <location>
        <begin position="231"/>
        <end position="248"/>
    </location>
</feature>
<dbReference type="EMBL" id="VIRS01000018">
    <property type="protein sequence ID" value="TQS42383.1"/>
    <property type="molecule type" value="Genomic_DNA"/>
</dbReference>
<protein>
    <submittedName>
        <fullName evidence="2">Uncharacterized protein</fullName>
    </submittedName>
</protein>
<accession>A0A545AM43</accession>
<evidence type="ECO:0000313" key="2">
    <source>
        <dbReference type="EMBL" id="TQS42383.1"/>
    </source>
</evidence>
<gene>
    <name evidence="2" type="ORF">FL583_24015</name>
</gene>
<feature type="transmembrane region" description="Helical" evidence="1">
    <location>
        <begin position="255"/>
        <end position="274"/>
    </location>
</feature>
<dbReference type="RefSeq" id="WP_142707073.1">
    <property type="nucleotide sequence ID" value="NZ_VIRS01000018.1"/>
</dbReference>
<organism evidence="2 3">
    <name type="scientific">Cryptosporangium phraense</name>
    <dbReference type="NCBI Taxonomy" id="2593070"/>
    <lineage>
        <taxon>Bacteria</taxon>
        <taxon>Bacillati</taxon>
        <taxon>Actinomycetota</taxon>
        <taxon>Actinomycetes</taxon>
        <taxon>Cryptosporangiales</taxon>
        <taxon>Cryptosporangiaceae</taxon>
        <taxon>Cryptosporangium</taxon>
    </lineage>
</organism>
<feature type="transmembrane region" description="Helical" evidence="1">
    <location>
        <begin position="178"/>
        <end position="198"/>
    </location>
</feature>
<feature type="transmembrane region" description="Helical" evidence="1">
    <location>
        <begin position="31"/>
        <end position="50"/>
    </location>
</feature>
<dbReference type="InParanoid" id="A0A545AM43"/>
<feature type="transmembrane region" description="Helical" evidence="1">
    <location>
        <begin position="115"/>
        <end position="141"/>
    </location>
</feature>
<evidence type="ECO:0000313" key="3">
    <source>
        <dbReference type="Proteomes" id="UP000317982"/>
    </source>
</evidence>
<keyword evidence="1" id="KW-0812">Transmembrane</keyword>
<comment type="caution">
    <text evidence="2">The sequence shown here is derived from an EMBL/GenBank/DDBJ whole genome shotgun (WGS) entry which is preliminary data.</text>
</comment>
<keyword evidence="1" id="KW-1133">Transmembrane helix</keyword>
<dbReference type="AlphaFoldDB" id="A0A545AM43"/>
<dbReference type="OrthoDB" id="3665898at2"/>
<feature type="transmembrane region" description="Helical" evidence="1">
    <location>
        <begin position="153"/>
        <end position="171"/>
    </location>
</feature>
<keyword evidence="3" id="KW-1185">Reference proteome</keyword>
<reference evidence="2 3" key="1">
    <citation type="submission" date="2019-07" db="EMBL/GenBank/DDBJ databases">
        <title>Cryptosporangium phraense sp. nov., isolated from plant litter.</title>
        <authorList>
            <person name="Suriyachadkun C."/>
        </authorList>
    </citation>
    <scope>NUCLEOTIDE SEQUENCE [LARGE SCALE GENOMIC DNA]</scope>
    <source>
        <strain evidence="2 3">A-T 5661</strain>
    </source>
</reference>
<dbReference type="Proteomes" id="UP000317982">
    <property type="component" value="Unassembled WGS sequence"/>
</dbReference>
<name>A0A545AM43_9ACTN</name>
<proteinExistence type="predicted"/>
<sequence>MTTLAVPALDVSAPDRGRAMRALARVEARRMLQSPVTAVAGMLFVTPWVYGWLALSPNSYPVLSTEMATTQFIALLVLGSGALITANLATLRPHRHRADEFFDVLVLPAQWRTGALLLALSGPAGLALLLVGVRMAILAALPGAAGRINVFDLLTAPVVVGLLGAVGVLLGRVVRSAIVAPLIALFLVAAAFVLPIGASNPSRSRLLFPTVTAEFTMPVPSELLDRPAGRHLVYVIGLLLVVCVLALLRSGARRVWLAAGIAVTLVVFGGTTQFRTSSSVAALRKTATDDPAALQTCRSVGGVKYCAFDDFTPWIPGWDKVVRDVRAAVPWVSSPGLAVRQRVWVDGQPILTSSTAKESDRLATDQRASAAAGTPDAIPVGTTWGSPPDEAVFAAAVAYRLIAGHPTRSGMSVCGARGALLVWLVGKAAPDGLRELDEQSWNALVFSDLSGYSGISVPDSDAYSGLALLDAPGASATVREHWAELTAPDTRVERFAELTGVSVAAQPPESERVGCER</sequence>